<comment type="similarity">
    <text evidence="1">Belongs to the Gram-positive plasmids replication protein type 1 family.</text>
</comment>
<evidence type="ECO:0000256" key="3">
    <source>
        <dbReference type="SAM" id="MobiDB-lite"/>
    </source>
</evidence>
<sequence length="411" mass="45896">MSVNSESVSASASSPSSTEVGAPLVNRKVLSQDVPESESRPRIMHRWAIRRASQRVLCAAIPKEEWPRVVRCGWSMGALVSLLGQEGRTSWSGIEHCNSLWACPICSARIREGRRNEIQEGFERSKKLGWSAFFVTFTVPHTIDTPLDQSLGAIREAYARMRRYSSLRDFWSAVEGVIKATEIQVGNNGFHPHLHCVYFTRESSIDEAALKRSWARAVVKAGLARPSETVGVVVKEATSSGISNYLTKIQENKISLELTRSDLKRGRVNDESGSSWHCSPFDLLDPDIELPISMAQRQRLWVDYVRATKGVSAIRWSKGLKKKLSIGEVSDDDLGALDPNEVEAQLVFLRKEYQRLFKDSPELLAKAQQLFAAQRYEEVLNLGIGELILDDGSNLPDTDSATYSDPWESVA</sequence>
<evidence type="ECO:0000256" key="2">
    <source>
        <dbReference type="ARBA" id="ARBA00022705"/>
    </source>
</evidence>
<reference evidence="4 5" key="1">
    <citation type="submission" date="2018-12" db="EMBL/GenBank/DDBJ databases">
        <title>Unveiling genomic diversity among members of the Bifidobacterium pseudolongum species, a widely distributed gut commensal of the animal kingdom.</title>
        <authorList>
            <person name="Lugli G.A."/>
            <person name="Duranti S."/>
            <person name="Albert K."/>
            <person name="Mancabelli L."/>
            <person name="Napoli S."/>
            <person name="Viappiani A."/>
            <person name="Anzalone R."/>
            <person name="Longhi G."/>
            <person name="Milani C."/>
            <person name="Turroni F."/>
            <person name="Alessandri G."/>
            <person name="Sela D.A."/>
            <person name="Van Sinderen D."/>
            <person name="Ventura M."/>
        </authorList>
    </citation>
    <scope>NUCLEOTIDE SEQUENCE [LARGE SCALE GENOMIC DNA]</scope>
    <source>
        <strain evidence="4 5">2001B</strain>
    </source>
</reference>
<dbReference type="GO" id="GO:0003677">
    <property type="term" value="F:DNA binding"/>
    <property type="evidence" value="ECO:0007669"/>
    <property type="project" value="InterPro"/>
</dbReference>
<protein>
    <recommendedName>
        <fullName evidence="6">Replication protein</fullName>
    </recommendedName>
</protein>
<dbReference type="EMBL" id="RYUY01000019">
    <property type="protein sequence ID" value="RYQ36200.1"/>
    <property type="molecule type" value="Genomic_DNA"/>
</dbReference>
<dbReference type="AlphaFoldDB" id="A0A4Q5AT42"/>
<dbReference type="RefSeq" id="WP_129914597.1">
    <property type="nucleotide sequence ID" value="NZ_RYUY01000019.1"/>
</dbReference>
<evidence type="ECO:0008006" key="6">
    <source>
        <dbReference type="Google" id="ProtNLM"/>
    </source>
</evidence>
<accession>A0A4Q5AT42</accession>
<proteinExistence type="inferred from homology"/>
<feature type="region of interest" description="Disordered" evidence="3">
    <location>
        <begin position="1"/>
        <end position="20"/>
    </location>
</feature>
<dbReference type="InterPro" id="IPR000989">
    <property type="entry name" value="Rep"/>
</dbReference>
<gene>
    <name evidence="4" type="ORF">PG2001B_1732</name>
</gene>
<dbReference type="GO" id="GO:0006260">
    <property type="term" value="P:DNA replication"/>
    <property type="evidence" value="ECO:0007669"/>
    <property type="project" value="UniProtKB-KW"/>
</dbReference>
<keyword evidence="2" id="KW-0235">DNA replication</keyword>
<comment type="caution">
    <text evidence="4">The sequence shown here is derived from an EMBL/GenBank/DDBJ whole genome shotgun (WGS) entry which is preliminary data.</text>
</comment>
<feature type="compositionally biased region" description="Low complexity" evidence="3">
    <location>
        <begin position="1"/>
        <end position="17"/>
    </location>
</feature>
<name>A0A4Q5AT42_9BIFI</name>
<evidence type="ECO:0000313" key="5">
    <source>
        <dbReference type="Proteomes" id="UP000293208"/>
    </source>
</evidence>
<dbReference type="Proteomes" id="UP000293208">
    <property type="component" value="Unassembled WGS sequence"/>
</dbReference>
<organism evidence="4 5">
    <name type="scientific">Bifidobacterium pseudolongum subsp. globosum</name>
    <dbReference type="NCBI Taxonomy" id="1690"/>
    <lineage>
        <taxon>Bacteria</taxon>
        <taxon>Bacillati</taxon>
        <taxon>Actinomycetota</taxon>
        <taxon>Actinomycetes</taxon>
        <taxon>Bifidobacteriales</taxon>
        <taxon>Bifidobacteriaceae</taxon>
        <taxon>Bifidobacterium</taxon>
    </lineage>
</organism>
<dbReference type="Pfam" id="PF01446">
    <property type="entry name" value="Rep_1"/>
    <property type="match status" value="1"/>
</dbReference>
<evidence type="ECO:0000256" key="1">
    <source>
        <dbReference type="ARBA" id="ARBA00008909"/>
    </source>
</evidence>
<evidence type="ECO:0000313" key="4">
    <source>
        <dbReference type="EMBL" id="RYQ36200.1"/>
    </source>
</evidence>